<comment type="caution">
    <text evidence="2">The sequence shown here is derived from an EMBL/GenBank/DDBJ whole genome shotgun (WGS) entry which is preliminary data.</text>
</comment>
<evidence type="ECO:0008006" key="4">
    <source>
        <dbReference type="Google" id="ProtNLM"/>
    </source>
</evidence>
<proteinExistence type="predicted"/>
<protein>
    <recommendedName>
        <fullName evidence="4">SnoaL-like domain-containing protein</fullName>
    </recommendedName>
</protein>
<accession>A0A8H6CB75</accession>
<dbReference type="RefSeq" id="XP_037149768.1">
    <property type="nucleotide sequence ID" value="XM_037294387.1"/>
</dbReference>
<dbReference type="Proteomes" id="UP000593566">
    <property type="component" value="Unassembled WGS sequence"/>
</dbReference>
<dbReference type="GeneID" id="59331876"/>
<evidence type="ECO:0000256" key="1">
    <source>
        <dbReference type="SAM" id="SignalP"/>
    </source>
</evidence>
<sequence length="158" mass="17326">MHFSTLLPLALIALPTILASPTPHYYPTAPQAPFCPPKPATPSQQHAIFFDFINKLYTLEDPTTAYLTYVSPDYINHSPYAPQGRAAAIAFLNYLIPSVNRTIVHETFEGGIGFVHLNVAGGQMAVADVFRLDGTCVMEHWDVDQARPANATNPLALF</sequence>
<evidence type="ECO:0000313" key="2">
    <source>
        <dbReference type="EMBL" id="KAF6220333.1"/>
    </source>
</evidence>
<dbReference type="SUPFAM" id="SSF54427">
    <property type="entry name" value="NTF2-like"/>
    <property type="match status" value="1"/>
</dbReference>
<evidence type="ECO:0000313" key="3">
    <source>
        <dbReference type="Proteomes" id="UP000593566"/>
    </source>
</evidence>
<feature type="chain" id="PRO_5034789003" description="SnoaL-like domain-containing protein" evidence="1">
    <location>
        <begin position="20"/>
        <end position="158"/>
    </location>
</feature>
<organism evidence="2 3">
    <name type="scientific">Letharia lupina</name>
    <dbReference type="NCBI Taxonomy" id="560253"/>
    <lineage>
        <taxon>Eukaryota</taxon>
        <taxon>Fungi</taxon>
        <taxon>Dikarya</taxon>
        <taxon>Ascomycota</taxon>
        <taxon>Pezizomycotina</taxon>
        <taxon>Lecanoromycetes</taxon>
        <taxon>OSLEUM clade</taxon>
        <taxon>Lecanoromycetidae</taxon>
        <taxon>Lecanorales</taxon>
        <taxon>Lecanorineae</taxon>
        <taxon>Parmeliaceae</taxon>
        <taxon>Letharia</taxon>
    </lineage>
</organism>
<feature type="signal peptide" evidence="1">
    <location>
        <begin position="1"/>
        <end position="19"/>
    </location>
</feature>
<reference evidence="2 3" key="1">
    <citation type="journal article" date="2020" name="Genomics">
        <title>Complete, high-quality genomes from long-read metagenomic sequencing of two wolf lichen thalli reveals enigmatic genome architecture.</title>
        <authorList>
            <person name="McKenzie S.K."/>
            <person name="Walston R.F."/>
            <person name="Allen J.L."/>
        </authorList>
    </citation>
    <scope>NUCLEOTIDE SEQUENCE [LARGE SCALE GENOMIC DNA]</scope>
    <source>
        <strain evidence="2">WasteWater1</strain>
    </source>
</reference>
<gene>
    <name evidence="2" type="ORF">HO133_003465</name>
</gene>
<dbReference type="AlphaFoldDB" id="A0A8H6CB75"/>
<name>A0A8H6CB75_9LECA</name>
<dbReference type="Gene3D" id="3.10.450.50">
    <property type="match status" value="1"/>
</dbReference>
<keyword evidence="1" id="KW-0732">Signal</keyword>
<dbReference type="InterPro" id="IPR032710">
    <property type="entry name" value="NTF2-like_dom_sf"/>
</dbReference>
<keyword evidence="3" id="KW-1185">Reference proteome</keyword>
<dbReference type="EMBL" id="JACCJB010000017">
    <property type="protein sequence ID" value="KAF6220333.1"/>
    <property type="molecule type" value="Genomic_DNA"/>
</dbReference>